<dbReference type="STRING" id="1076256.A0A2H3AYG9"/>
<dbReference type="PANTHER" id="PTHR43431">
    <property type="entry name" value="OXIDOREDUCTASE, SHORT CHAIN DEHYDROGENASE/REDUCTASE FAMILY (AFU_ORTHOLOGUE AFUA_5G14000)"/>
    <property type="match status" value="1"/>
</dbReference>
<organism evidence="1 2">
    <name type="scientific">Armillaria solidipes</name>
    <dbReference type="NCBI Taxonomy" id="1076256"/>
    <lineage>
        <taxon>Eukaryota</taxon>
        <taxon>Fungi</taxon>
        <taxon>Dikarya</taxon>
        <taxon>Basidiomycota</taxon>
        <taxon>Agaricomycotina</taxon>
        <taxon>Agaricomycetes</taxon>
        <taxon>Agaricomycetidae</taxon>
        <taxon>Agaricales</taxon>
        <taxon>Marasmiineae</taxon>
        <taxon>Physalacriaceae</taxon>
        <taxon>Armillaria</taxon>
    </lineage>
</organism>
<sequence length="174" mass="19730">MERKGQPIRVALYNTTHDVWKPFLDITLEDIQGVTQTNLGGMFAFLKNVIQALQANQVDKKGRRGSSIFMGATASVRKNIMTSAFSSGKHVLRALSQSLAKEFRKQNIHVSHAIIDGSILTNSAREHHNDPEWEQNEDVRLSPDGIAESYLHLIKQPHSAWTWELDLHPAHEKW</sequence>
<proteinExistence type="predicted"/>
<dbReference type="Pfam" id="PF00106">
    <property type="entry name" value="adh_short"/>
    <property type="match status" value="1"/>
</dbReference>
<dbReference type="SUPFAM" id="SSF51735">
    <property type="entry name" value="NAD(P)-binding Rossmann-fold domains"/>
    <property type="match status" value="1"/>
</dbReference>
<dbReference type="EMBL" id="KZ293473">
    <property type="protein sequence ID" value="PBK61754.1"/>
    <property type="molecule type" value="Genomic_DNA"/>
</dbReference>
<dbReference type="PANTHER" id="PTHR43431:SF7">
    <property type="entry name" value="OXIDOREDUCTASE, SHORT CHAIN DEHYDROGENASE_REDUCTASE FAMILY (AFU_ORTHOLOGUE AFUA_5G14000)"/>
    <property type="match status" value="1"/>
</dbReference>
<dbReference type="Proteomes" id="UP000218334">
    <property type="component" value="Unassembled WGS sequence"/>
</dbReference>
<dbReference type="InterPro" id="IPR036291">
    <property type="entry name" value="NAD(P)-bd_dom_sf"/>
</dbReference>
<dbReference type="AlphaFoldDB" id="A0A2H3AYG9"/>
<gene>
    <name evidence="1" type="ORF">ARMSODRAFT_1025477</name>
</gene>
<evidence type="ECO:0008006" key="3">
    <source>
        <dbReference type="Google" id="ProtNLM"/>
    </source>
</evidence>
<reference evidence="2" key="1">
    <citation type="journal article" date="2017" name="Nat. Ecol. Evol.">
        <title>Genome expansion and lineage-specific genetic innovations in the forest pathogenic fungi Armillaria.</title>
        <authorList>
            <person name="Sipos G."/>
            <person name="Prasanna A.N."/>
            <person name="Walter M.C."/>
            <person name="O'Connor E."/>
            <person name="Balint B."/>
            <person name="Krizsan K."/>
            <person name="Kiss B."/>
            <person name="Hess J."/>
            <person name="Varga T."/>
            <person name="Slot J."/>
            <person name="Riley R."/>
            <person name="Boka B."/>
            <person name="Rigling D."/>
            <person name="Barry K."/>
            <person name="Lee J."/>
            <person name="Mihaltcheva S."/>
            <person name="LaButti K."/>
            <person name="Lipzen A."/>
            <person name="Waldron R."/>
            <person name="Moloney N.M."/>
            <person name="Sperisen C."/>
            <person name="Kredics L."/>
            <person name="Vagvoelgyi C."/>
            <person name="Patrignani A."/>
            <person name="Fitzpatrick D."/>
            <person name="Nagy I."/>
            <person name="Doyle S."/>
            <person name="Anderson J.B."/>
            <person name="Grigoriev I.V."/>
            <person name="Gueldener U."/>
            <person name="Muensterkoetter M."/>
            <person name="Nagy L.G."/>
        </authorList>
    </citation>
    <scope>NUCLEOTIDE SEQUENCE [LARGE SCALE GENOMIC DNA]</scope>
    <source>
        <strain evidence="2">28-4</strain>
    </source>
</reference>
<keyword evidence="2" id="KW-1185">Reference proteome</keyword>
<evidence type="ECO:0000313" key="2">
    <source>
        <dbReference type="Proteomes" id="UP000218334"/>
    </source>
</evidence>
<evidence type="ECO:0000313" key="1">
    <source>
        <dbReference type="EMBL" id="PBK61754.1"/>
    </source>
</evidence>
<dbReference type="InterPro" id="IPR002347">
    <property type="entry name" value="SDR_fam"/>
</dbReference>
<dbReference type="Gene3D" id="3.40.50.720">
    <property type="entry name" value="NAD(P)-binding Rossmann-like Domain"/>
    <property type="match status" value="1"/>
</dbReference>
<protein>
    <recommendedName>
        <fullName evidence="3">NAD(P)-binding protein</fullName>
    </recommendedName>
</protein>
<name>A0A2H3AYG9_9AGAR</name>
<accession>A0A2H3AYG9</accession>